<dbReference type="InterPro" id="IPR044068">
    <property type="entry name" value="CB"/>
</dbReference>
<dbReference type="Proteomes" id="UP000192923">
    <property type="component" value="Unassembled WGS sequence"/>
</dbReference>
<gene>
    <name evidence="7" type="ORF">SAMN02949497_1273</name>
</gene>
<name>A0A1Y6CUJ5_9GAMM</name>
<feature type="domain" description="Tyr recombinase" evidence="5">
    <location>
        <begin position="160"/>
        <end position="323"/>
    </location>
</feature>
<dbReference type="InterPro" id="IPR011010">
    <property type="entry name" value="DNA_brk_join_enz"/>
</dbReference>
<reference evidence="7 8" key="1">
    <citation type="submission" date="2016-12" db="EMBL/GenBank/DDBJ databases">
        <authorList>
            <person name="Song W.-J."/>
            <person name="Kurnit D.M."/>
        </authorList>
    </citation>
    <scope>NUCLEOTIDE SEQUENCE [LARGE SCALE GENOMIC DNA]</scope>
    <source>
        <strain evidence="7 8">175</strain>
    </source>
</reference>
<sequence>MARIRKRGDSWQAEVIRKGFKPISRTFDRKADAEKWSKEVEAQMLGGRYVDTREAESLTVADALNRYKREVTPGKKGAKREADRIERWRADPLASKSIAALRSSDLAAWRDAKIRIGLSPNSVRLELALISHLYTIAAKEWGLPVVNPCANIRKPSAGPGREVRMSPTQETAILAEAAQINPELPAWIVLAVETGMRRGEVAGLRWEWIKGRVARLPDTKNGSARDVPLSPRAQDVLSALPRRIDGRVLGMDLDWVTKAFGEAAARAGCPEIRFHDLRHEATSRFFEKGLGIMEVATITGHKTLAMLRRYTHMSAERLADKLG</sequence>
<keyword evidence="2 4" id="KW-0238">DNA-binding</keyword>
<dbReference type="GO" id="GO:0006310">
    <property type="term" value="P:DNA recombination"/>
    <property type="evidence" value="ECO:0007669"/>
    <property type="project" value="UniProtKB-KW"/>
</dbReference>
<proteinExistence type="predicted"/>
<evidence type="ECO:0000256" key="4">
    <source>
        <dbReference type="PROSITE-ProRule" id="PRU01248"/>
    </source>
</evidence>
<dbReference type="InterPro" id="IPR050090">
    <property type="entry name" value="Tyrosine_recombinase_XerCD"/>
</dbReference>
<evidence type="ECO:0000259" key="6">
    <source>
        <dbReference type="PROSITE" id="PS51900"/>
    </source>
</evidence>
<dbReference type="InterPro" id="IPR002104">
    <property type="entry name" value="Integrase_catalytic"/>
</dbReference>
<dbReference type="EMBL" id="FXAM01000001">
    <property type="protein sequence ID" value="SMF93977.1"/>
    <property type="molecule type" value="Genomic_DNA"/>
</dbReference>
<keyword evidence="1" id="KW-0229">DNA integration</keyword>
<protein>
    <submittedName>
        <fullName evidence="7">Site-specific recombinase XerD</fullName>
    </submittedName>
</protein>
<dbReference type="PANTHER" id="PTHR30349">
    <property type="entry name" value="PHAGE INTEGRASE-RELATED"/>
    <property type="match status" value="1"/>
</dbReference>
<keyword evidence="3" id="KW-0233">DNA recombination</keyword>
<evidence type="ECO:0000256" key="3">
    <source>
        <dbReference type="ARBA" id="ARBA00023172"/>
    </source>
</evidence>
<dbReference type="PROSITE" id="PS51900">
    <property type="entry name" value="CB"/>
    <property type="match status" value="1"/>
</dbReference>
<organism evidence="7 8">
    <name type="scientific">Methylomagnum ishizawai</name>
    <dbReference type="NCBI Taxonomy" id="1760988"/>
    <lineage>
        <taxon>Bacteria</taxon>
        <taxon>Pseudomonadati</taxon>
        <taxon>Pseudomonadota</taxon>
        <taxon>Gammaproteobacteria</taxon>
        <taxon>Methylococcales</taxon>
        <taxon>Methylococcaceae</taxon>
        <taxon>Methylomagnum</taxon>
    </lineage>
</organism>
<dbReference type="AlphaFoldDB" id="A0A1Y6CUJ5"/>
<evidence type="ECO:0000259" key="5">
    <source>
        <dbReference type="PROSITE" id="PS51898"/>
    </source>
</evidence>
<evidence type="ECO:0000313" key="8">
    <source>
        <dbReference type="Proteomes" id="UP000192923"/>
    </source>
</evidence>
<dbReference type="STRING" id="1760988.SAMN02949497_1273"/>
<dbReference type="InterPro" id="IPR010998">
    <property type="entry name" value="Integrase_recombinase_N"/>
</dbReference>
<dbReference type="Gene3D" id="1.10.443.10">
    <property type="entry name" value="Intergrase catalytic core"/>
    <property type="match status" value="1"/>
</dbReference>
<dbReference type="GO" id="GO:0003677">
    <property type="term" value="F:DNA binding"/>
    <property type="evidence" value="ECO:0007669"/>
    <property type="project" value="UniProtKB-UniRule"/>
</dbReference>
<dbReference type="CDD" id="cd00796">
    <property type="entry name" value="INT_Rci_Hp1_C"/>
    <property type="match status" value="1"/>
</dbReference>
<accession>A0A1Y6CUJ5</accession>
<dbReference type="Pfam" id="PF00589">
    <property type="entry name" value="Phage_integrase"/>
    <property type="match status" value="1"/>
</dbReference>
<dbReference type="PROSITE" id="PS51898">
    <property type="entry name" value="TYR_RECOMBINASE"/>
    <property type="match status" value="1"/>
</dbReference>
<dbReference type="InterPro" id="IPR013762">
    <property type="entry name" value="Integrase-like_cat_sf"/>
</dbReference>
<evidence type="ECO:0000256" key="2">
    <source>
        <dbReference type="ARBA" id="ARBA00023125"/>
    </source>
</evidence>
<keyword evidence="8" id="KW-1185">Reference proteome</keyword>
<dbReference type="PANTHER" id="PTHR30349:SF94">
    <property type="entry name" value="INTEGRASE_RECOMBINASE HI_1414-RELATED"/>
    <property type="match status" value="1"/>
</dbReference>
<dbReference type="OrthoDB" id="9057547at2"/>
<dbReference type="Gene3D" id="1.10.150.130">
    <property type="match status" value="1"/>
</dbReference>
<evidence type="ECO:0000256" key="1">
    <source>
        <dbReference type="ARBA" id="ARBA00022908"/>
    </source>
</evidence>
<dbReference type="RefSeq" id="WP_085210966.1">
    <property type="nucleotide sequence ID" value="NZ_FXAM01000001.1"/>
</dbReference>
<evidence type="ECO:0000313" key="7">
    <source>
        <dbReference type="EMBL" id="SMF93977.1"/>
    </source>
</evidence>
<dbReference type="SUPFAM" id="SSF56349">
    <property type="entry name" value="DNA breaking-rejoining enzymes"/>
    <property type="match status" value="1"/>
</dbReference>
<feature type="domain" description="Core-binding (CB)" evidence="6">
    <location>
        <begin position="58"/>
        <end position="138"/>
    </location>
</feature>
<dbReference type="GO" id="GO:0015074">
    <property type="term" value="P:DNA integration"/>
    <property type="evidence" value="ECO:0007669"/>
    <property type="project" value="UniProtKB-KW"/>
</dbReference>